<sequence length="97" mass="10784">MRAHVQHLILLTLAWLLIAIGIVFLLSPIPVGVFFIAVGLSVLISTSDAVAAKVSRFRRRHVKFNDSLHSIENKLGNRLKFVSAAMRKTRPSIEDGH</sequence>
<name>A0A5S9Q208_9GAMM</name>
<accession>A0A5S9Q208</accession>
<proteinExistence type="predicted"/>
<dbReference type="Proteomes" id="UP000439591">
    <property type="component" value="Unassembled WGS sequence"/>
</dbReference>
<evidence type="ECO:0000313" key="4">
    <source>
        <dbReference type="Proteomes" id="UP000435877"/>
    </source>
</evidence>
<gene>
    <name evidence="2" type="ORF">IHBHHGIJ_02503</name>
    <name evidence="3" type="ORF">KFEGEMFD_02690</name>
</gene>
<protein>
    <submittedName>
        <fullName evidence="3">Uncharacterized protein</fullName>
    </submittedName>
</protein>
<feature type="transmembrane region" description="Helical" evidence="1">
    <location>
        <begin position="32"/>
        <end position="51"/>
    </location>
</feature>
<evidence type="ECO:0000256" key="1">
    <source>
        <dbReference type="SAM" id="Phobius"/>
    </source>
</evidence>
<keyword evidence="1" id="KW-1133">Transmembrane helix</keyword>
<evidence type="ECO:0000313" key="3">
    <source>
        <dbReference type="EMBL" id="CAA0111599.1"/>
    </source>
</evidence>
<keyword evidence="1" id="KW-0812">Transmembrane</keyword>
<reference evidence="4 5" key="1">
    <citation type="submission" date="2019-11" db="EMBL/GenBank/DDBJ databases">
        <authorList>
            <person name="Holert J."/>
        </authorList>
    </citation>
    <scope>NUCLEOTIDE SEQUENCE [LARGE SCALE GENOMIC DNA]</scope>
    <source>
        <strain evidence="3">BC3_2A</strain>
        <strain evidence="2">SB11_1A</strain>
    </source>
</reference>
<evidence type="ECO:0000313" key="5">
    <source>
        <dbReference type="Proteomes" id="UP000439591"/>
    </source>
</evidence>
<dbReference type="AlphaFoldDB" id="A0A5S9Q208"/>
<dbReference type="EMBL" id="CACSIK010000001">
    <property type="protein sequence ID" value="CAA0093607.1"/>
    <property type="molecule type" value="Genomic_DNA"/>
</dbReference>
<feature type="transmembrane region" description="Helical" evidence="1">
    <location>
        <begin position="7"/>
        <end position="26"/>
    </location>
</feature>
<dbReference type="EMBL" id="CACSIM010000004">
    <property type="protein sequence ID" value="CAA0111599.1"/>
    <property type="molecule type" value="Genomic_DNA"/>
</dbReference>
<organism evidence="3 5">
    <name type="scientific">Zhongshania aliphaticivorans</name>
    <dbReference type="NCBI Taxonomy" id="1470434"/>
    <lineage>
        <taxon>Bacteria</taxon>
        <taxon>Pseudomonadati</taxon>
        <taxon>Pseudomonadota</taxon>
        <taxon>Gammaproteobacteria</taxon>
        <taxon>Cellvibrionales</taxon>
        <taxon>Spongiibacteraceae</taxon>
        <taxon>Zhongshania</taxon>
    </lineage>
</organism>
<keyword evidence="1" id="KW-0472">Membrane</keyword>
<dbReference type="Proteomes" id="UP000435877">
    <property type="component" value="Unassembled WGS sequence"/>
</dbReference>
<evidence type="ECO:0000313" key="2">
    <source>
        <dbReference type="EMBL" id="CAA0093607.1"/>
    </source>
</evidence>
<keyword evidence="4" id="KW-1185">Reference proteome</keyword>
<dbReference type="RefSeq" id="WP_159269031.1">
    <property type="nucleotide sequence ID" value="NZ_CACSIK010000001.1"/>
</dbReference>
<dbReference type="OrthoDB" id="9971777at2"/>